<feature type="region of interest" description="Disordered" evidence="1">
    <location>
        <begin position="73"/>
        <end position="96"/>
    </location>
</feature>
<feature type="compositionally biased region" description="Polar residues" evidence="1">
    <location>
        <begin position="37"/>
        <end position="46"/>
    </location>
</feature>
<comment type="caution">
    <text evidence="2">The sequence shown here is derived from an EMBL/GenBank/DDBJ whole genome shotgun (WGS) entry which is preliminary data.</text>
</comment>
<sequence>MATIPALCKVCRTPSYKGLPLQDKNRTPKVRPILRTPTPQTSDFTLNDHSQLHNVSNDLNRPLYQLHSYSSKPHLHLLPPNRSAHHPPQLTLLHPR</sequence>
<reference evidence="2 3" key="1">
    <citation type="journal article" date="2022" name="Nat. Ecol. Evol.">
        <title>A masculinizing supergene underlies an exaggerated male reproductive morph in a spider.</title>
        <authorList>
            <person name="Hendrickx F."/>
            <person name="De Corte Z."/>
            <person name="Sonet G."/>
            <person name="Van Belleghem S.M."/>
            <person name="Kostlbacher S."/>
            <person name="Vangestel C."/>
        </authorList>
    </citation>
    <scope>NUCLEOTIDE SEQUENCE [LARGE SCALE GENOMIC DNA]</scope>
    <source>
        <strain evidence="2">W744_W776</strain>
    </source>
</reference>
<accession>A0AAV6V6R3</accession>
<dbReference type="Proteomes" id="UP000827092">
    <property type="component" value="Unassembled WGS sequence"/>
</dbReference>
<dbReference type="EMBL" id="JAFNEN010000139">
    <property type="protein sequence ID" value="KAG8192435.1"/>
    <property type="molecule type" value="Genomic_DNA"/>
</dbReference>
<proteinExistence type="predicted"/>
<gene>
    <name evidence="2" type="ORF">JTE90_017965</name>
</gene>
<keyword evidence="3" id="KW-1185">Reference proteome</keyword>
<evidence type="ECO:0000313" key="2">
    <source>
        <dbReference type="EMBL" id="KAG8192435.1"/>
    </source>
</evidence>
<evidence type="ECO:0000313" key="3">
    <source>
        <dbReference type="Proteomes" id="UP000827092"/>
    </source>
</evidence>
<dbReference type="AlphaFoldDB" id="A0AAV6V6R3"/>
<name>A0AAV6V6R3_9ARAC</name>
<protein>
    <submittedName>
        <fullName evidence="2">Uncharacterized protein</fullName>
    </submittedName>
</protein>
<evidence type="ECO:0000256" key="1">
    <source>
        <dbReference type="SAM" id="MobiDB-lite"/>
    </source>
</evidence>
<organism evidence="2 3">
    <name type="scientific">Oedothorax gibbosus</name>
    <dbReference type="NCBI Taxonomy" id="931172"/>
    <lineage>
        <taxon>Eukaryota</taxon>
        <taxon>Metazoa</taxon>
        <taxon>Ecdysozoa</taxon>
        <taxon>Arthropoda</taxon>
        <taxon>Chelicerata</taxon>
        <taxon>Arachnida</taxon>
        <taxon>Araneae</taxon>
        <taxon>Araneomorphae</taxon>
        <taxon>Entelegynae</taxon>
        <taxon>Araneoidea</taxon>
        <taxon>Linyphiidae</taxon>
        <taxon>Erigoninae</taxon>
        <taxon>Oedothorax</taxon>
    </lineage>
</organism>
<feature type="region of interest" description="Disordered" evidence="1">
    <location>
        <begin position="18"/>
        <end position="46"/>
    </location>
</feature>